<dbReference type="Gene3D" id="3.10.20.80">
    <property type="entry name" value="Translation initiation factor 3 (IF-3), N-terminal domain"/>
    <property type="match status" value="1"/>
</dbReference>
<comment type="similarity">
    <text evidence="1">Belongs to the IF-3 family.</text>
</comment>
<evidence type="ECO:0000313" key="8">
    <source>
        <dbReference type="RefSeq" id="XP_018538046.1"/>
    </source>
</evidence>
<protein>
    <submittedName>
        <fullName evidence="8">LOW QUALITY PROTEIN: translation initiation factor IF-3, mitochondrial</fullName>
    </submittedName>
</protein>
<feature type="compositionally biased region" description="Polar residues" evidence="4">
    <location>
        <begin position="274"/>
        <end position="286"/>
    </location>
</feature>
<dbReference type="GO" id="GO:0032790">
    <property type="term" value="P:ribosome disassembly"/>
    <property type="evidence" value="ECO:0007669"/>
    <property type="project" value="TreeGrafter"/>
</dbReference>
<dbReference type="InterPro" id="IPR001288">
    <property type="entry name" value="Translation_initiation_fac_3"/>
</dbReference>
<organism evidence="7 8">
    <name type="scientific">Lates calcarifer</name>
    <name type="common">Barramundi</name>
    <name type="synonym">Holocentrus calcarifer</name>
    <dbReference type="NCBI Taxonomy" id="8187"/>
    <lineage>
        <taxon>Eukaryota</taxon>
        <taxon>Metazoa</taxon>
        <taxon>Chordata</taxon>
        <taxon>Craniata</taxon>
        <taxon>Vertebrata</taxon>
        <taxon>Euteleostomi</taxon>
        <taxon>Actinopterygii</taxon>
        <taxon>Neopterygii</taxon>
        <taxon>Teleostei</taxon>
        <taxon>Neoteleostei</taxon>
        <taxon>Acanthomorphata</taxon>
        <taxon>Carangaria</taxon>
        <taxon>Carangaria incertae sedis</taxon>
        <taxon>Centropomidae</taxon>
        <taxon>Lates</taxon>
    </lineage>
</organism>
<dbReference type="Gene3D" id="3.30.110.10">
    <property type="entry name" value="Translation initiation factor 3 (IF-3), C-terminal domain"/>
    <property type="match status" value="1"/>
</dbReference>
<evidence type="ECO:0000256" key="1">
    <source>
        <dbReference type="ARBA" id="ARBA00005439"/>
    </source>
</evidence>
<dbReference type="KEGG" id="lcf:108887235"/>
<sequence>MYAGCVRCVLNHAVRAVCGVSPVYRTPASRFLKCSERSNITAASWSWSSFSTSADASKQTPAAPEKKRQVFRAQGKVSSVGRKIAYELIRVISETGEDLGIMHRADVIRLMDRQGLKLVLLDQNKDPPVYQLMSGKQIHQEQLKQREKAKPATVQLKELTFSPCIASHDLHTKLKQVESWLEKKNHVRITLRPGRNDPKDNLDTTLEQMVQKMKVLVGFVSKPTVIRNGQAAMCVLRQASAKEIMQANKEKNKTAPPQSAVSSSTTAQSNTSPVSATDTTEGSVPQ</sequence>
<dbReference type="Proteomes" id="UP000694890">
    <property type="component" value="Linkage group LG7_1"/>
</dbReference>
<reference evidence="8" key="1">
    <citation type="submission" date="2025-08" db="UniProtKB">
        <authorList>
            <consortium name="RefSeq"/>
        </authorList>
    </citation>
    <scope>IDENTIFICATION</scope>
    <source>
        <tissue evidence="8">Brain</tissue>
    </source>
</reference>
<accession>A0AAJ7PT68</accession>
<evidence type="ECO:0000313" key="7">
    <source>
        <dbReference type="Proteomes" id="UP000694890"/>
    </source>
</evidence>
<dbReference type="SUPFAM" id="SSF55200">
    <property type="entry name" value="Translation initiation factor IF3, C-terminal domain"/>
    <property type="match status" value="1"/>
</dbReference>
<feature type="region of interest" description="Disordered" evidence="4">
    <location>
        <begin position="246"/>
        <end position="286"/>
    </location>
</feature>
<dbReference type="Pfam" id="PF05198">
    <property type="entry name" value="IF3_N"/>
    <property type="match status" value="1"/>
</dbReference>
<dbReference type="GeneID" id="108887235"/>
<name>A0AAJ7PT68_LATCA</name>
<dbReference type="AlphaFoldDB" id="A0AAJ7PT68"/>
<dbReference type="GO" id="GO:0043022">
    <property type="term" value="F:ribosome binding"/>
    <property type="evidence" value="ECO:0007669"/>
    <property type="project" value="TreeGrafter"/>
</dbReference>
<dbReference type="InterPro" id="IPR036788">
    <property type="entry name" value="T_IF-3_C_sf"/>
</dbReference>
<evidence type="ECO:0000259" key="5">
    <source>
        <dbReference type="Pfam" id="PF00707"/>
    </source>
</evidence>
<dbReference type="Pfam" id="PF00707">
    <property type="entry name" value="IF3_C"/>
    <property type="match status" value="1"/>
</dbReference>
<evidence type="ECO:0000256" key="3">
    <source>
        <dbReference type="ARBA" id="ARBA00022917"/>
    </source>
</evidence>
<dbReference type="PANTHER" id="PTHR10938">
    <property type="entry name" value="TRANSLATION INITIATION FACTOR IF-3"/>
    <property type="match status" value="1"/>
</dbReference>
<dbReference type="GO" id="GO:0003743">
    <property type="term" value="F:translation initiation factor activity"/>
    <property type="evidence" value="ECO:0007669"/>
    <property type="project" value="UniProtKB-KW"/>
</dbReference>
<evidence type="ECO:0000256" key="2">
    <source>
        <dbReference type="ARBA" id="ARBA00022540"/>
    </source>
</evidence>
<dbReference type="GO" id="GO:0070124">
    <property type="term" value="P:mitochondrial translational initiation"/>
    <property type="evidence" value="ECO:0007669"/>
    <property type="project" value="TreeGrafter"/>
</dbReference>
<keyword evidence="2 8" id="KW-0396">Initiation factor</keyword>
<keyword evidence="3" id="KW-0648">Protein biosynthesis</keyword>
<dbReference type="InterPro" id="IPR019814">
    <property type="entry name" value="Translation_initiation_fac_3_N"/>
</dbReference>
<dbReference type="FunFam" id="3.10.20.80:FF:000002">
    <property type="entry name" value="Mitochondrial translational initiation factor 3"/>
    <property type="match status" value="1"/>
</dbReference>
<dbReference type="InterPro" id="IPR019815">
    <property type="entry name" value="Translation_initiation_fac_3_C"/>
</dbReference>
<evidence type="ECO:0000256" key="4">
    <source>
        <dbReference type="SAM" id="MobiDB-lite"/>
    </source>
</evidence>
<dbReference type="PANTHER" id="PTHR10938:SF0">
    <property type="entry name" value="TRANSLATION INITIATION FACTOR IF-3, MITOCHONDRIAL"/>
    <property type="match status" value="1"/>
</dbReference>
<feature type="domain" description="Translation initiation factor 3 N-terminal" evidence="6">
    <location>
        <begin position="81"/>
        <end position="148"/>
    </location>
</feature>
<dbReference type="CTD" id="219402"/>
<dbReference type="GO" id="GO:0005739">
    <property type="term" value="C:mitochondrion"/>
    <property type="evidence" value="ECO:0007669"/>
    <property type="project" value="TreeGrafter"/>
</dbReference>
<proteinExistence type="inferred from homology"/>
<dbReference type="NCBIfam" id="TIGR00168">
    <property type="entry name" value="infC"/>
    <property type="match status" value="1"/>
</dbReference>
<dbReference type="RefSeq" id="XP_018538046.1">
    <property type="nucleotide sequence ID" value="XM_018682530.2"/>
</dbReference>
<dbReference type="InterPro" id="IPR036787">
    <property type="entry name" value="T_IF-3_N_sf"/>
</dbReference>
<feature type="compositionally biased region" description="Low complexity" evidence="4">
    <location>
        <begin position="254"/>
        <end position="273"/>
    </location>
</feature>
<evidence type="ECO:0000259" key="6">
    <source>
        <dbReference type="Pfam" id="PF05198"/>
    </source>
</evidence>
<dbReference type="SUPFAM" id="SSF54364">
    <property type="entry name" value="Translation initiation factor IF3, N-terminal domain"/>
    <property type="match status" value="1"/>
</dbReference>
<feature type="domain" description="Translation initiation factor 3 C-terminal" evidence="5">
    <location>
        <begin position="154"/>
        <end position="224"/>
    </location>
</feature>
<gene>
    <name evidence="8" type="primary">mtif3</name>
</gene>